<proteinExistence type="predicted"/>
<dbReference type="Gene3D" id="3.40.30.120">
    <property type="match status" value="1"/>
</dbReference>
<dbReference type="RefSeq" id="WP_031147036.1">
    <property type="nucleotide sequence ID" value="NZ_CP108036.1"/>
</dbReference>
<name>A0ABZ1Q5Z3_9ACTN</name>
<keyword evidence="2" id="KW-0285">Flavoprotein</keyword>
<dbReference type="PANTHER" id="PTHR43004">
    <property type="entry name" value="TRK SYSTEM POTASSIUM UPTAKE PROTEIN"/>
    <property type="match status" value="1"/>
</dbReference>
<comment type="cofactor">
    <cofactor evidence="1">
        <name>FAD</name>
        <dbReference type="ChEBI" id="CHEBI:57692"/>
    </cofactor>
</comment>
<keyword evidence="5" id="KW-0503">Monooxygenase</keyword>
<dbReference type="GO" id="GO:0004497">
    <property type="term" value="F:monooxygenase activity"/>
    <property type="evidence" value="ECO:0007669"/>
    <property type="project" value="UniProtKB-KW"/>
</dbReference>
<keyword evidence="3" id="KW-0274">FAD</keyword>
<dbReference type="GeneID" id="95495620"/>
<dbReference type="PRINTS" id="PR00420">
    <property type="entry name" value="RNGMNOXGNASE"/>
</dbReference>
<dbReference type="Pfam" id="PF01494">
    <property type="entry name" value="FAD_binding_3"/>
    <property type="match status" value="1"/>
</dbReference>
<dbReference type="Pfam" id="PF21274">
    <property type="entry name" value="Rng_hyd_C"/>
    <property type="match status" value="1"/>
</dbReference>
<evidence type="ECO:0000313" key="5">
    <source>
        <dbReference type="EMBL" id="WUN78124.1"/>
    </source>
</evidence>
<dbReference type="InterPro" id="IPR050641">
    <property type="entry name" value="RIFMO-like"/>
</dbReference>
<evidence type="ECO:0000256" key="2">
    <source>
        <dbReference type="ARBA" id="ARBA00022630"/>
    </source>
</evidence>
<dbReference type="SUPFAM" id="SSF51905">
    <property type="entry name" value="FAD/NAD(P)-binding domain"/>
    <property type="match status" value="1"/>
</dbReference>
<dbReference type="NCBIfam" id="NF046069">
    <property type="entry name" value="AkvoneHdxseRdmE"/>
    <property type="match status" value="1"/>
</dbReference>
<dbReference type="PANTHER" id="PTHR43004:SF19">
    <property type="entry name" value="BINDING MONOOXYGENASE, PUTATIVE (JCVI)-RELATED"/>
    <property type="match status" value="1"/>
</dbReference>
<sequence length="535" mass="57593">MATADKEVDVLVVGAGLGGLSTTMFLARLGVPVLMAEKHPTTSIHPRAIGQNPRTMELLRLGGIAEQVQDATDHRGAKGHFTTRVAETVRGEVLGTFEEGFDNLVATTAPCSPMAWALAWQDQLEPLMLDRARRDGAQIRFAAALVSYEQDADGVSALLRDRESGAETTVRARYLVAADGDRSPIREGLGIARRGHGSLSHVVGMIFEADLSGVLTSDASGLYYLRNPAFSGIFIGSDRPERHTFLVEYDPERGESAEDFTPDRCLELIRTGLDAPDLEPKVLDVQRWEMAARIAERWRAGRVFLVGDSAKVVPPTGGLGGNTAIGDGYDLAWKLSAVLTGQAGPGLLDSYEPERGLVARLVMDESMALYASRLAPHLQDRMAEPVGYAEVILGFRYRSDAVLIDDDDPARVESPARPTGRPGFRMPHVWVLRAGERISTVDLFGSGWLLMTGADGAGWTGWARSASRELGVPVEVHGPATGLEDPDGELAERFGIGTGGASLVRPDGIVAWRTATRPDDPAAALRDALTRVLSR</sequence>
<dbReference type="NCBIfam" id="NF046068">
    <property type="entry name" value="AkvoneHdxseDnrF"/>
    <property type="match status" value="1"/>
</dbReference>
<feature type="domain" description="FAD-binding" evidence="4">
    <location>
        <begin position="7"/>
        <end position="366"/>
    </location>
</feature>
<accession>A0ABZ1Q5Z3</accession>
<evidence type="ECO:0000313" key="6">
    <source>
        <dbReference type="Proteomes" id="UP001432312"/>
    </source>
</evidence>
<keyword evidence="6" id="KW-1185">Reference proteome</keyword>
<gene>
    <name evidence="5" type="ORF">OHA91_06255</name>
</gene>
<dbReference type="Proteomes" id="UP001432312">
    <property type="component" value="Chromosome"/>
</dbReference>
<dbReference type="InterPro" id="IPR036188">
    <property type="entry name" value="FAD/NAD-bd_sf"/>
</dbReference>
<evidence type="ECO:0000256" key="3">
    <source>
        <dbReference type="ARBA" id="ARBA00022827"/>
    </source>
</evidence>
<keyword evidence="5" id="KW-0560">Oxidoreductase</keyword>
<evidence type="ECO:0000259" key="4">
    <source>
        <dbReference type="Pfam" id="PF01494"/>
    </source>
</evidence>
<reference evidence="5" key="1">
    <citation type="submission" date="2022-10" db="EMBL/GenBank/DDBJ databases">
        <title>The complete genomes of actinobacterial strains from the NBC collection.</title>
        <authorList>
            <person name="Joergensen T.S."/>
            <person name="Alvarez Arevalo M."/>
            <person name="Sterndorff E.B."/>
            <person name="Faurdal D."/>
            <person name="Vuksanovic O."/>
            <person name="Mourched A.-S."/>
            <person name="Charusanti P."/>
            <person name="Shaw S."/>
            <person name="Blin K."/>
            <person name="Weber T."/>
        </authorList>
    </citation>
    <scope>NUCLEOTIDE SEQUENCE</scope>
    <source>
        <strain evidence="5">NBC_00303</strain>
    </source>
</reference>
<dbReference type="Gene3D" id="3.30.9.10">
    <property type="entry name" value="D-Amino Acid Oxidase, subunit A, domain 2"/>
    <property type="match status" value="1"/>
</dbReference>
<dbReference type="InterPro" id="IPR002938">
    <property type="entry name" value="FAD-bd"/>
</dbReference>
<evidence type="ECO:0000256" key="1">
    <source>
        <dbReference type="ARBA" id="ARBA00001974"/>
    </source>
</evidence>
<protein>
    <submittedName>
        <fullName evidence="5">FAD-dependent monooxygenase</fullName>
    </submittedName>
</protein>
<dbReference type="Gene3D" id="3.50.50.60">
    <property type="entry name" value="FAD/NAD(P)-binding domain"/>
    <property type="match status" value="1"/>
</dbReference>
<organism evidence="5 6">
    <name type="scientific">Streptomyces erythrochromogenes</name>
    <dbReference type="NCBI Taxonomy" id="285574"/>
    <lineage>
        <taxon>Bacteria</taxon>
        <taxon>Bacillati</taxon>
        <taxon>Actinomycetota</taxon>
        <taxon>Actinomycetes</taxon>
        <taxon>Kitasatosporales</taxon>
        <taxon>Streptomycetaceae</taxon>
        <taxon>Streptomyces</taxon>
    </lineage>
</organism>
<dbReference type="EMBL" id="CP108036">
    <property type="protein sequence ID" value="WUN78124.1"/>
    <property type="molecule type" value="Genomic_DNA"/>
</dbReference>